<keyword evidence="3" id="KW-1185">Reference proteome</keyword>
<dbReference type="EC" id="3.5.1.4" evidence="2"/>
<keyword evidence="2" id="KW-0378">Hydrolase</keyword>
<reference evidence="2" key="1">
    <citation type="submission" date="2021-03" db="EMBL/GenBank/DDBJ databases">
        <title>Genomic Encyclopedia of Type Strains, Phase IV (KMG-IV): sequencing the most valuable type-strain genomes for metagenomic binning, comparative biology and taxonomic classification.</title>
        <authorList>
            <person name="Goeker M."/>
        </authorList>
    </citation>
    <scope>NUCLEOTIDE SEQUENCE</scope>
    <source>
        <strain evidence="2">DSM 23564</strain>
    </source>
</reference>
<name>A0A8T4GAZ2_9EURY</name>
<evidence type="ECO:0000313" key="3">
    <source>
        <dbReference type="Proteomes" id="UP000823588"/>
    </source>
</evidence>
<dbReference type="EMBL" id="JAGGKQ010000001">
    <property type="protein sequence ID" value="MBP1921266.1"/>
    <property type="molecule type" value="Genomic_DNA"/>
</dbReference>
<dbReference type="SUPFAM" id="SSF141130">
    <property type="entry name" value="Acetamidase/Formamidase-like"/>
    <property type="match status" value="1"/>
</dbReference>
<dbReference type="AlphaFoldDB" id="A0A8T4GAZ2"/>
<dbReference type="Pfam" id="PF03069">
    <property type="entry name" value="FmdA_AmdA"/>
    <property type="match status" value="1"/>
</dbReference>
<evidence type="ECO:0000313" key="2">
    <source>
        <dbReference type="EMBL" id="MBP1921266.1"/>
    </source>
</evidence>
<dbReference type="RefSeq" id="WP_209482637.1">
    <property type="nucleotide sequence ID" value="NZ_JAGGKQ010000001.1"/>
</dbReference>
<feature type="compositionally biased region" description="Polar residues" evidence="1">
    <location>
        <begin position="328"/>
        <end position="337"/>
    </location>
</feature>
<evidence type="ECO:0000256" key="1">
    <source>
        <dbReference type="SAM" id="MobiDB-lite"/>
    </source>
</evidence>
<dbReference type="InterPro" id="IPR004304">
    <property type="entry name" value="FmdA_AmdA"/>
</dbReference>
<sequence>MPRETVSYRDGHVYEFAPEMESVYTAADGESLTIETIDSLNGAIRTESDRLDEIPEEVNAATGPIAVEGATPGDVLAVDIEDIRVNEDRGRVVTAPGFGLLKDRDDIEHPATRITEVDGAGGSGDAGGEDGGDSVAGTVSFEGIDLPIDPVIGTIGVATATEPITTLTPDDHGGNLDTTDMTTGTTAYFPVFQDGAMLAMGDSKAVMADGEMCGTGAEIGTDIDVTLRVVEEPAVSIDRPLVDTGDAIKTIASAETMEAAVERANADLLPLLTHEHGFSTTEAYLFSSLVGGLEISIFRGGAPGLNEQELPTGRKREASRPGRKPTWPETSNLIATV</sequence>
<dbReference type="Gene3D" id="2.60.120.580">
    <property type="entry name" value="Acetamidase/Formamidase-like domains"/>
    <property type="match status" value="2"/>
</dbReference>
<dbReference type="Proteomes" id="UP000823588">
    <property type="component" value="Unassembled WGS sequence"/>
</dbReference>
<feature type="region of interest" description="Disordered" evidence="1">
    <location>
        <begin position="109"/>
        <end position="134"/>
    </location>
</feature>
<dbReference type="Gene3D" id="3.10.28.20">
    <property type="entry name" value="Acetamidase/Formamidase-like domains"/>
    <property type="match status" value="1"/>
</dbReference>
<dbReference type="PANTHER" id="PTHR31891:SF1">
    <property type="entry name" value="FORMAMIDASE C869.04-RELATED"/>
    <property type="match status" value="1"/>
</dbReference>
<feature type="region of interest" description="Disordered" evidence="1">
    <location>
        <begin position="304"/>
        <end position="337"/>
    </location>
</feature>
<dbReference type="GO" id="GO:0004040">
    <property type="term" value="F:amidase activity"/>
    <property type="evidence" value="ECO:0007669"/>
    <property type="project" value="UniProtKB-EC"/>
</dbReference>
<gene>
    <name evidence="2" type="ORF">J2751_000249</name>
</gene>
<protein>
    <submittedName>
        <fullName evidence="2">Amidase</fullName>
        <ecNumber evidence="2">3.5.1.4</ecNumber>
    </submittedName>
</protein>
<dbReference type="PANTHER" id="PTHR31891">
    <property type="entry name" value="FORMAMIDASE C869.04-RELATED"/>
    <property type="match status" value="1"/>
</dbReference>
<organism evidence="2 3">
    <name type="scientific">Halorubrum alkaliphilum</name>
    <dbReference type="NCBI Taxonomy" id="261290"/>
    <lineage>
        <taxon>Archaea</taxon>
        <taxon>Methanobacteriati</taxon>
        <taxon>Methanobacteriota</taxon>
        <taxon>Stenosarchaea group</taxon>
        <taxon>Halobacteria</taxon>
        <taxon>Halobacteriales</taxon>
        <taxon>Haloferacaceae</taxon>
        <taxon>Halorubrum</taxon>
    </lineage>
</organism>
<accession>A0A8T4GAZ2</accession>
<comment type="caution">
    <text evidence="2">The sequence shown here is derived from an EMBL/GenBank/DDBJ whole genome shotgun (WGS) entry which is preliminary data.</text>
</comment>
<proteinExistence type="predicted"/>
<dbReference type="OrthoDB" id="42832at2157"/>